<dbReference type="InterPro" id="IPR001189">
    <property type="entry name" value="Mn/Fe_SOD"/>
</dbReference>
<dbReference type="FunFam" id="1.10.287.990:FF:000002">
    <property type="entry name" value="Superoxide dismutase"/>
    <property type="match status" value="1"/>
</dbReference>
<dbReference type="Gene3D" id="1.10.287.990">
    <property type="entry name" value="Fe,Mn superoxide dismutase (SOD) domain"/>
    <property type="match status" value="1"/>
</dbReference>
<name>A0A4D9CRG7_9STRA</name>
<accession>A0A4D9CRG7</accession>
<dbReference type="GO" id="GO:0046872">
    <property type="term" value="F:metal ion binding"/>
    <property type="evidence" value="ECO:0007669"/>
    <property type="project" value="UniProtKB-KW"/>
</dbReference>
<dbReference type="EMBL" id="SDOX01000183">
    <property type="protein sequence ID" value="TFJ80133.1"/>
    <property type="molecule type" value="Genomic_DNA"/>
</dbReference>
<feature type="binding site" evidence="8">
    <location>
        <position position="163"/>
    </location>
    <ligand>
        <name>Mn(2+)</name>
        <dbReference type="ChEBI" id="CHEBI:29035"/>
    </ligand>
</feature>
<dbReference type="Gene3D" id="3.55.40.20">
    <property type="entry name" value="Iron/manganese superoxide dismutase, C-terminal domain"/>
    <property type="match status" value="1"/>
</dbReference>
<evidence type="ECO:0000256" key="7">
    <source>
        <dbReference type="ARBA" id="ARBA00049204"/>
    </source>
</evidence>
<evidence type="ECO:0000313" key="12">
    <source>
        <dbReference type="EMBL" id="TFJ80133.1"/>
    </source>
</evidence>
<dbReference type="PRINTS" id="PR01703">
    <property type="entry name" value="MNSODISMTASE"/>
</dbReference>
<proteinExistence type="inferred from homology"/>
<dbReference type="GO" id="GO:0004784">
    <property type="term" value="F:superoxide dismutase activity"/>
    <property type="evidence" value="ECO:0007669"/>
    <property type="project" value="UniProtKB-EC"/>
</dbReference>
<evidence type="ECO:0000256" key="9">
    <source>
        <dbReference type="RuleBase" id="RU000414"/>
    </source>
</evidence>
<feature type="domain" description="Manganese/iron superoxide dismutase C-terminal" evidence="11">
    <location>
        <begin position="91"/>
        <end position="192"/>
    </location>
</feature>
<dbReference type="InterPro" id="IPR019831">
    <property type="entry name" value="Mn/Fe_SOD_N"/>
</dbReference>
<dbReference type="PROSITE" id="PS00088">
    <property type="entry name" value="SOD_MN"/>
    <property type="match status" value="1"/>
</dbReference>
<dbReference type="Pfam" id="PF02777">
    <property type="entry name" value="Sod_Fe_C"/>
    <property type="match status" value="1"/>
</dbReference>
<evidence type="ECO:0000256" key="4">
    <source>
        <dbReference type="ARBA" id="ARBA00022723"/>
    </source>
</evidence>
<evidence type="ECO:0000256" key="3">
    <source>
        <dbReference type="ARBA" id="ARBA00011738"/>
    </source>
</evidence>
<comment type="subunit">
    <text evidence="3">Homodimer.</text>
</comment>
<sequence length="196" mass="21507">MAIELPPLPWDKNALAPHISAETIDYHYGKHHAAYVTKLNGMIKDDPAYTGKSVKEIMLAAPAGGLFNNAAQVWNHTFYWNSMAPNAGGAPSGPIADKINAAFGSFDNFKSQFSTAAAGHFGSGWAWLVLKDGKLEVVSTHDASNPLKEGLGTPLLTCDVWEHAYYVDYRNARPAYVEAWWSLVNWEWANARLAEA</sequence>
<keyword evidence="5 9" id="KW-0560">Oxidoreductase</keyword>
<dbReference type="SUPFAM" id="SSF54719">
    <property type="entry name" value="Fe,Mn superoxide dismutase (SOD), C-terminal domain"/>
    <property type="match status" value="1"/>
</dbReference>
<organism evidence="12 13">
    <name type="scientific">Nannochloropsis salina CCMP1776</name>
    <dbReference type="NCBI Taxonomy" id="1027361"/>
    <lineage>
        <taxon>Eukaryota</taxon>
        <taxon>Sar</taxon>
        <taxon>Stramenopiles</taxon>
        <taxon>Ochrophyta</taxon>
        <taxon>Eustigmatophyceae</taxon>
        <taxon>Eustigmatales</taxon>
        <taxon>Monodopsidaceae</taxon>
        <taxon>Microchloropsis</taxon>
        <taxon>Microchloropsis salina</taxon>
    </lineage>
</organism>
<comment type="similarity">
    <text evidence="2 9">Belongs to the iron/manganese superoxide dismutase family.</text>
</comment>
<evidence type="ECO:0000256" key="8">
    <source>
        <dbReference type="PIRSR" id="PIRSR000349-1"/>
    </source>
</evidence>
<dbReference type="SUPFAM" id="SSF46609">
    <property type="entry name" value="Fe,Mn superoxide dismutase (SOD), N-terminal domain"/>
    <property type="match status" value="1"/>
</dbReference>
<dbReference type="AlphaFoldDB" id="A0A4D9CRG7"/>
<evidence type="ECO:0000259" key="10">
    <source>
        <dbReference type="Pfam" id="PF00081"/>
    </source>
</evidence>
<evidence type="ECO:0000256" key="5">
    <source>
        <dbReference type="ARBA" id="ARBA00023002"/>
    </source>
</evidence>
<comment type="cofactor">
    <cofactor evidence="1">
        <name>Fe cation</name>
        <dbReference type="ChEBI" id="CHEBI:24875"/>
    </cofactor>
</comment>
<comment type="function">
    <text evidence="9">Destroys radicals which are normally produced within the cells and which are toxic to biological systems.</text>
</comment>
<dbReference type="InterPro" id="IPR019833">
    <property type="entry name" value="Mn/Fe_SOD_BS"/>
</dbReference>
<evidence type="ECO:0000259" key="11">
    <source>
        <dbReference type="Pfam" id="PF02777"/>
    </source>
</evidence>
<protein>
    <recommendedName>
        <fullName evidence="9">Superoxide dismutase</fullName>
        <ecNumber evidence="9">1.15.1.1</ecNumber>
    </recommendedName>
</protein>
<dbReference type="Pfam" id="PF00081">
    <property type="entry name" value="Sod_Fe_N"/>
    <property type="match status" value="1"/>
</dbReference>
<dbReference type="InterPro" id="IPR036324">
    <property type="entry name" value="Mn/Fe_SOD_N_sf"/>
</dbReference>
<keyword evidence="13" id="KW-1185">Reference proteome</keyword>
<dbReference type="FunFam" id="3.55.40.20:FF:000001">
    <property type="entry name" value="Superoxide dismutase"/>
    <property type="match status" value="1"/>
</dbReference>
<dbReference type="PANTHER" id="PTHR42769:SF3">
    <property type="entry name" value="SUPEROXIDE DISMUTASE [FE] 2, CHLOROPLASTIC"/>
    <property type="match status" value="1"/>
</dbReference>
<comment type="catalytic activity">
    <reaction evidence="7 9">
        <text>2 superoxide + 2 H(+) = H2O2 + O2</text>
        <dbReference type="Rhea" id="RHEA:20696"/>
        <dbReference type="ChEBI" id="CHEBI:15378"/>
        <dbReference type="ChEBI" id="CHEBI:15379"/>
        <dbReference type="ChEBI" id="CHEBI:16240"/>
        <dbReference type="ChEBI" id="CHEBI:18421"/>
        <dbReference type="EC" id="1.15.1.1"/>
    </reaction>
</comment>
<feature type="binding site" evidence="8">
    <location>
        <position position="27"/>
    </location>
    <ligand>
        <name>Mn(2+)</name>
        <dbReference type="ChEBI" id="CHEBI:29035"/>
    </ligand>
</feature>
<dbReference type="Proteomes" id="UP000355283">
    <property type="component" value="Unassembled WGS sequence"/>
</dbReference>
<evidence type="ECO:0000313" key="13">
    <source>
        <dbReference type="Proteomes" id="UP000355283"/>
    </source>
</evidence>
<dbReference type="InterPro" id="IPR036314">
    <property type="entry name" value="SOD_C_sf"/>
</dbReference>
<dbReference type="EC" id="1.15.1.1" evidence="9"/>
<keyword evidence="6" id="KW-0408">Iron</keyword>
<feature type="binding site" evidence="8">
    <location>
        <position position="76"/>
    </location>
    <ligand>
        <name>Mn(2+)</name>
        <dbReference type="ChEBI" id="CHEBI:29035"/>
    </ligand>
</feature>
<dbReference type="OrthoDB" id="239262at2759"/>
<evidence type="ECO:0000256" key="2">
    <source>
        <dbReference type="ARBA" id="ARBA00008714"/>
    </source>
</evidence>
<comment type="caution">
    <text evidence="12">The sequence shown here is derived from an EMBL/GenBank/DDBJ whole genome shotgun (WGS) entry which is preliminary data.</text>
</comment>
<keyword evidence="4 8" id="KW-0479">Metal-binding</keyword>
<feature type="domain" description="Manganese/iron superoxide dismutase N-terminal" evidence="10">
    <location>
        <begin position="4"/>
        <end position="84"/>
    </location>
</feature>
<dbReference type="PANTHER" id="PTHR42769">
    <property type="entry name" value="SUPEROXIDE DISMUTASE"/>
    <property type="match status" value="1"/>
</dbReference>
<evidence type="ECO:0000256" key="6">
    <source>
        <dbReference type="ARBA" id="ARBA00023004"/>
    </source>
</evidence>
<dbReference type="GO" id="GO:0005737">
    <property type="term" value="C:cytoplasm"/>
    <property type="evidence" value="ECO:0007669"/>
    <property type="project" value="UniProtKB-ARBA"/>
</dbReference>
<feature type="binding site" evidence="8">
    <location>
        <position position="159"/>
    </location>
    <ligand>
        <name>Mn(2+)</name>
        <dbReference type="ChEBI" id="CHEBI:29035"/>
    </ligand>
</feature>
<gene>
    <name evidence="12" type="ORF">NSK_008690</name>
</gene>
<evidence type="ECO:0000256" key="1">
    <source>
        <dbReference type="ARBA" id="ARBA00001962"/>
    </source>
</evidence>
<dbReference type="PIRSF" id="PIRSF000349">
    <property type="entry name" value="SODismutase"/>
    <property type="match status" value="1"/>
</dbReference>
<reference evidence="12 13" key="1">
    <citation type="submission" date="2019-01" db="EMBL/GenBank/DDBJ databases">
        <title>Nuclear Genome Assembly of the Microalgal Biofuel strain Nannochloropsis salina CCMP1776.</title>
        <authorList>
            <person name="Hovde B."/>
        </authorList>
    </citation>
    <scope>NUCLEOTIDE SEQUENCE [LARGE SCALE GENOMIC DNA]</scope>
    <source>
        <strain evidence="12 13">CCMP1776</strain>
    </source>
</reference>
<dbReference type="InterPro" id="IPR019832">
    <property type="entry name" value="Mn/Fe_SOD_C"/>
</dbReference>